<dbReference type="AlphaFoldDB" id="A0A2S1QW55"/>
<dbReference type="InterPro" id="IPR007782">
    <property type="entry name" value="VKG_COase"/>
</dbReference>
<evidence type="ECO:0000256" key="7">
    <source>
        <dbReference type="SAM" id="Phobius"/>
    </source>
</evidence>
<evidence type="ECO:0000256" key="3">
    <source>
        <dbReference type="ARBA" id="ARBA00022989"/>
    </source>
</evidence>
<organism evidence="9 10">
    <name type="scientific">Flavobacterium album</name>
    <dbReference type="NCBI Taxonomy" id="2175091"/>
    <lineage>
        <taxon>Bacteria</taxon>
        <taxon>Pseudomonadati</taxon>
        <taxon>Bacteroidota</taxon>
        <taxon>Flavobacteriia</taxon>
        <taxon>Flavobacteriales</taxon>
        <taxon>Flavobacteriaceae</taxon>
        <taxon>Flavobacterium</taxon>
    </lineage>
</organism>
<dbReference type="Pfam" id="PF22777">
    <property type="entry name" value="VKGC_lumenal_dom"/>
    <property type="match status" value="1"/>
</dbReference>
<feature type="transmembrane region" description="Helical" evidence="7">
    <location>
        <begin position="233"/>
        <end position="260"/>
    </location>
</feature>
<feature type="transmembrane region" description="Helical" evidence="7">
    <location>
        <begin position="289"/>
        <end position="306"/>
    </location>
</feature>
<evidence type="ECO:0000259" key="8">
    <source>
        <dbReference type="SMART" id="SM00752"/>
    </source>
</evidence>
<evidence type="ECO:0000256" key="6">
    <source>
        <dbReference type="ARBA" id="ARBA00023239"/>
    </source>
</evidence>
<gene>
    <name evidence="9" type="ORF">HYN59_05670</name>
</gene>
<keyword evidence="5" id="KW-1015">Disulfide bond</keyword>
<protein>
    <recommendedName>
        <fullName evidence="8">HTTM-like domain-containing protein</fullName>
    </recommendedName>
</protein>
<proteinExistence type="predicted"/>
<evidence type="ECO:0000256" key="4">
    <source>
        <dbReference type="ARBA" id="ARBA00023136"/>
    </source>
</evidence>
<comment type="subcellular location">
    <subcellularLocation>
        <location evidence="1">Endomembrane system</location>
        <topology evidence="1">Multi-pass membrane protein</topology>
    </subcellularLocation>
</comment>
<dbReference type="InterPro" id="IPR011020">
    <property type="entry name" value="HTTM-like"/>
</dbReference>
<dbReference type="GO" id="GO:0012505">
    <property type="term" value="C:endomembrane system"/>
    <property type="evidence" value="ECO:0007669"/>
    <property type="project" value="UniProtKB-SubCell"/>
</dbReference>
<dbReference type="RefSeq" id="WP_108777344.1">
    <property type="nucleotide sequence ID" value="NZ_CP029186.1"/>
</dbReference>
<dbReference type="InterPro" id="IPR053935">
    <property type="entry name" value="VKGC_lumenal_dom"/>
</dbReference>
<keyword evidence="6" id="KW-0456">Lyase</keyword>
<keyword evidence="2 7" id="KW-0812">Transmembrane</keyword>
<feature type="transmembrane region" description="Helical" evidence="7">
    <location>
        <begin position="199"/>
        <end position="221"/>
    </location>
</feature>
<sequence length="441" mass="51568">MNRLFRQIDNAPLVVFRIFLGFLLACETFGAILTGWVKSNLIDPKFTFSHIGMDWLQPLPGNGMYWYFATMGTLGLLVMAGYKYRWTLGLFTVLWAGAYFMQKTSYNNHYYLLLLVCLIMWFLPANRYASIDARQNPSIKKLTMPVWCAWVMIAQVSIVYFYASLAKFYPGWLDGTFTRDLLSHSVTSPALRTIMSQKWFYLFIAYAGIAFDLLVVPFLLFRRTRAIALIASVIFHIFNAITLQIGIFPFFALSFVVFFYPPETMRRLFLRKKPKVTEDISGYQEGKKVLYYFFIPYLVLQLLLPLRHYLIKGDVLWTEEGHRLSWRMMLRARTGNTDFRIIDKKTGGRLFYNFNTNLTRKQENGMETRPDMIWQMAHRIRKDFAKQGKDVAVYADANVSINGSPYKRLIDPNVDLAAARWDYFFHCDWVILYDEAGNVVR</sequence>
<feature type="transmembrane region" description="Helical" evidence="7">
    <location>
        <begin position="108"/>
        <end position="125"/>
    </location>
</feature>
<feature type="transmembrane region" description="Helical" evidence="7">
    <location>
        <begin position="12"/>
        <end position="37"/>
    </location>
</feature>
<dbReference type="KEGG" id="falb:HYN59_05670"/>
<dbReference type="Proteomes" id="UP000244929">
    <property type="component" value="Chromosome"/>
</dbReference>
<feature type="domain" description="HTTM-like" evidence="8">
    <location>
        <begin position="5"/>
        <end position="264"/>
    </location>
</feature>
<dbReference type="OrthoDB" id="341137at2"/>
<dbReference type="GO" id="GO:0008488">
    <property type="term" value="F:gamma-glutamyl carboxylase activity"/>
    <property type="evidence" value="ECO:0007669"/>
    <property type="project" value="InterPro"/>
</dbReference>
<name>A0A2S1QW55_9FLAO</name>
<evidence type="ECO:0000256" key="1">
    <source>
        <dbReference type="ARBA" id="ARBA00004127"/>
    </source>
</evidence>
<evidence type="ECO:0000256" key="5">
    <source>
        <dbReference type="ARBA" id="ARBA00023157"/>
    </source>
</evidence>
<dbReference type="PANTHER" id="PTHR12639">
    <property type="entry name" value="VITAMIN K-DEPENDENT GAMMA-CARBOXYLASE"/>
    <property type="match status" value="1"/>
</dbReference>
<keyword evidence="4 7" id="KW-0472">Membrane</keyword>
<evidence type="ECO:0000313" key="9">
    <source>
        <dbReference type="EMBL" id="AWH84638.1"/>
    </source>
</evidence>
<feature type="transmembrane region" description="Helical" evidence="7">
    <location>
        <begin position="86"/>
        <end position="102"/>
    </location>
</feature>
<reference evidence="9 10" key="1">
    <citation type="submission" date="2018-04" db="EMBL/GenBank/DDBJ databases">
        <title>Genome sequencing of Flavobacterium sp. HYN0059.</title>
        <authorList>
            <person name="Yi H."/>
            <person name="Baek C."/>
        </authorList>
    </citation>
    <scope>NUCLEOTIDE SEQUENCE [LARGE SCALE GENOMIC DNA]</scope>
    <source>
        <strain evidence="9 10">HYN0059</strain>
    </source>
</reference>
<dbReference type="GO" id="GO:0019842">
    <property type="term" value="F:vitamin binding"/>
    <property type="evidence" value="ECO:0007669"/>
    <property type="project" value="TreeGrafter"/>
</dbReference>
<dbReference type="Pfam" id="PF05090">
    <property type="entry name" value="HTTM"/>
    <property type="match status" value="1"/>
</dbReference>
<dbReference type="EMBL" id="CP029186">
    <property type="protein sequence ID" value="AWH84638.1"/>
    <property type="molecule type" value="Genomic_DNA"/>
</dbReference>
<keyword evidence="10" id="KW-1185">Reference proteome</keyword>
<feature type="transmembrane region" description="Helical" evidence="7">
    <location>
        <begin position="146"/>
        <end position="163"/>
    </location>
</feature>
<feature type="transmembrane region" description="Helical" evidence="7">
    <location>
        <begin position="63"/>
        <end position="79"/>
    </location>
</feature>
<dbReference type="InterPro" id="IPR053934">
    <property type="entry name" value="HTTM_dom"/>
</dbReference>
<keyword evidence="3 7" id="KW-1133">Transmembrane helix</keyword>
<evidence type="ECO:0000256" key="2">
    <source>
        <dbReference type="ARBA" id="ARBA00022692"/>
    </source>
</evidence>
<accession>A0A2S1QW55</accession>
<dbReference type="PANTHER" id="PTHR12639:SF7">
    <property type="entry name" value="HTTM DOMAIN-CONTAINING PROTEIN"/>
    <property type="match status" value="1"/>
</dbReference>
<evidence type="ECO:0000313" key="10">
    <source>
        <dbReference type="Proteomes" id="UP000244929"/>
    </source>
</evidence>
<dbReference type="SMART" id="SM00752">
    <property type="entry name" value="HTTM"/>
    <property type="match status" value="1"/>
</dbReference>